<gene>
    <name evidence="1" type="ORF">V9T40_000464</name>
</gene>
<comment type="caution">
    <text evidence="1">The sequence shown here is derived from an EMBL/GenBank/DDBJ whole genome shotgun (WGS) entry which is preliminary data.</text>
</comment>
<evidence type="ECO:0000313" key="2">
    <source>
        <dbReference type="Proteomes" id="UP001367676"/>
    </source>
</evidence>
<name>A0AAN9Y1M7_9HEMI</name>
<dbReference type="Proteomes" id="UP001367676">
    <property type="component" value="Unassembled WGS sequence"/>
</dbReference>
<evidence type="ECO:0000313" key="1">
    <source>
        <dbReference type="EMBL" id="KAK7579835.1"/>
    </source>
</evidence>
<sequence length="82" mass="9391">MSYMTPPGALVIPYHVDVNSPWAPISRLSGERGLSKPLNHFLAELAMPQTREYRITVGHHDRGHDCAPHQFAFQRQIADYEY</sequence>
<keyword evidence="2" id="KW-1185">Reference proteome</keyword>
<organism evidence="1 2">
    <name type="scientific">Parthenolecanium corni</name>
    <dbReference type="NCBI Taxonomy" id="536013"/>
    <lineage>
        <taxon>Eukaryota</taxon>
        <taxon>Metazoa</taxon>
        <taxon>Ecdysozoa</taxon>
        <taxon>Arthropoda</taxon>
        <taxon>Hexapoda</taxon>
        <taxon>Insecta</taxon>
        <taxon>Pterygota</taxon>
        <taxon>Neoptera</taxon>
        <taxon>Paraneoptera</taxon>
        <taxon>Hemiptera</taxon>
        <taxon>Sternorrhyncha</taxon>
        <taxon>Coccoidea</taxon>
        <taxon>Coccidae</taxon>
        <taxon>Parthenolecanium</taxon>
    </lineage>
</organism>
<dbReference type="AlphaFoldDB" id="A0AAN9Y1M7"/>
<protein>
    <submittedName>
        <fullName evidence="1">Uncharacterized protein</fullName>
    </submittedName>
</protein>
<accession>A0AAN9Y1M7</accession>
<proteinExistence type="predicted"/>
<reference evidence="1 2" key="1">
    <citation type="submission" date="2024-03" db="EMBL/GenBank/DDBJ databases">
        <title>Adaptation during the transition from Ophiocordyceps entomopathogen to insect associate is accompanied by gene loss and intensified selection.</title>
        <authorList>
            <person name="Ward C.M."/>
            <person name="Onetto C.A."/>
            <person name="Borneman A.R."/>
        </authorList>
    </citation>
    <scope>NUCLEOTIDE SEQUENCE [LARGE SCALE GENOMIC DNA]</scope>
    <source>
        <strain evidence="1">AWRI1</strain>
        <tissue evidence="1">Single Adult Female</tissue>
    </source>
</reference>
<dbReference type="EMBL" id="JBBCAQ010000034">
    <property type="protein sequence ID" value="KAK7579835.1"/>
    <property type="molecule type" value="Genomic_DNA"/>
</dbReference>